<reference evidence="1 2" key="1">
    <citation type="submission" date="2019-03" db="EMBL/GenBank/DDBJ databases">
        <title>Genomic Encyclopedia of Type Strains, Phase IV (KMG-IV): sequencing the most valuable type-strain genomes for metagenomic binning, comparative biology and taxonomic classification.</title>
        <authorList>
            <person name="Goeker M."/>
        </authorList>
    </citation>
    <scope>NUCLEOTIDE SEQUENCE [LARGE SCALE GENOMIC DNA]</scope>
    <source>
        <strain evidence="1 2">DSM 100059</strain>
    </source>
</reference>
<keyword evidence="2" id="KW-1185">Reference proteome</keyword>
<sequence length="141" mass="16620">MKSILTILVTVYFFPIGIKAQEIDWSKTTNWKMYDVPRVHYNSPVDSLSQFDSVRLSLATLQQFLGNVTKIPKENRPYWEGVYICTAQTETGQRIKVYVSTFGGFFMNGNTMDCYEIPDDRKEDWQKYFKDEWMSIKRASR</sequence>
<organism evidence="1 2">
    <name type="scientific">Dinghuibacter silviterrae</name>
    <dbReference type="NCBI Taxonomy" id="1539049"/>
    <lineage>
        <taxon>Bacteria</taxon>
        <taxon>Pseudomonadati</taxon>
        <taxon>Bacteroidota</taxon>
        <taxon>Chitinophagia</taxon>
        <taxon>Chitinophagales</taxon>
        <taxon>Chitinophagaceae</taxon>
        <taxon>Dinghuibacter</taxon>
    </lineage>
</organism>
<dbReference type="Proteomes" id="UP000294498">
    <property type="component" value="Unassembled WGS sequence"/>
</dbReference>
<protein>
    <submittedName>
        <fullName evidence="1">Uncharacterized protein</fullName>
    </submittedName>
</protein>
<name>A0A4R8DT73_9BACT</name>
<proteinExistence type="predicted"/>
<comment type="caution">
    <text evidence="1">The sequence shown here is derived from an EMBL/GenBank/DDBJ whole genome shotgun (WGS) entry which is preliminary data.</text>
</comment>
<dbReference type="EMBL" id="SODV01000001">
    <property type="protein sequence ID" value="TDX01470.1"/>
    <property type="molecule type" value="Genomic_DNA"/>
</dbReference>
<dbReference type="AlphaFoldDB" id="A0A4R8DT73"/>
<evidence type="ECO:0000313" key="1">
    <source>
        <dbReference type="EMBL" id="TDX01470.1"/>
    </source>
</evidence>
<dbReference type="RefSeq" id="WP_133994027.1">
    <property type="nucleotide sequence ID" value="NZ_SODV01000001.1"/>
</dbReference>
<evidence type="ECO:0000313" key="2">
    <source>
        <dbReference type="Proteomes" id="UP000294498"/>
    </source>
</evidence>
<accession>A0A4R8DT73</accession>
<gene>
    <name evidence="1" type="ORF">EDB95_2506</name>
</gene>